<keyword evidence="1" id="KW-0472">Membrane</keyword>
<name>A0A7Y3W5V8_9PROT</name>
<reference evidence="2 3" key="1">
    <citation type="submission" date="2020-05" db="EMBL/GenBank/DDBJ databases">
        <title>Parvularcula mediterraneae sp. nov., isolated from polypropylene straw from shallow seawater of the seashore of Laganas in Zakynthos island, Greece.</title>
        <authorList>
            <person name="Szabo I."/>
            <person name="Al-Omari J."/>
            <person name="Rado J."/>
            <person name="Szerdahelyi G.S."/>
        </authorList>
    </citation>
    <scope>NUCLEOTIDE SEQUENCE [LARGE SCALE GENOMIC DNA]</scope>
    <source>
        <strain evidence="2 3">ZS-1/3</strain>
    </source>
</reference>
<dbReference type="Proteomes" id="UP000536835">
    <property type="component" value="Unassembled WGS sequence"/>
</dbReference>
<dbReference type="EMBL" id="JABFCX010000003">
    <property type="protein sequence ID" value="NNU17019.1"/>
    <property type="molecule type" value="Genomic_DNA"/>
</dbReference>
<evidence type="ECO:0000313" key="3">
    <source>
        <dbReference type="Proteomes" id="UP000536835"/>
    </source>
</evidence>
<evidence type="ECO:0000256" key="1">
    <source>
        <dbReference type="SAM" id="Phobius"/>
    </source>
</evidence>
<accession>A0A7Y3W5V8</accession>
<dbReference type="AlphaFoldDB" id="A0A7Y3W5V8"/>
<keyword evidence="1" id="KW-0812">Transmembrane</keyword>
<organism evidence="2 3">
    <name type="scientific">Parvularcula mediterranea</name>
    <dbReference type="NCBI Taxonomy" id="2732508"/>
    <lineage>
        <taxon>Bacteria</taxon>
        <taxon>Pseudomonadati</taxon>
        <taxon>Pseudomonadota</taxon>
        <taxon>Alphaproteobacteria</taxon>
        <taxon>Parvularculales</taxon>
        <taxon>Parvularculaceae</taxon>
        <taxon>Parvularcula</taxon>
    </lineage>
</organism>
<keyword evidence="1" id="KW-1133">Transmembrane helix</keyword>
<sequence length="50" mass="5412">MKRGQMNRHRFVWVILAPVMAVTIAGALMVKPGEGSGSSENLPAFLTEGR</sequence>
<feature type="transmembrane region" description="Helical" evidence="1">
    <location>
        <begin position="12"/>
        <end position="30"/>
    </location>
</feature>
<evidence type="ECO:0000313" key="2">
    <source>
        <dbReference type="EMBL" id="NNU17019.1"/>
    </source>
</evidence>
<gene>
    <name evidence="2" type="ORF">HK107_11875</name>
</gene>
<protein>
    <submittedName>
        <fullName evidence="2">Uncharacterized protein</fullName>
    </submittedName>
</protein>
<comment type="caution">
    <text evidence="2">The sequence shown here is derived from an EMBL/GenBank/DDBJ whole genome shotgun (WGS) entry which is preliminary data.</text>
</comment>
<keyword evidence="3" id="KW-1185">Reference proteome</keyword>
<proteinExistence type="predicted"/>